<protein>
    <submittedName>
        <fullName evidence="1">Uncharacterized protein</fullName>
    </submittedName>
</protein>
<name>A0A7Z0D6Q5_9ACTN</name>
<dbReference type="AlphaFoldDB" id="A0A7Z0D6Q5"/>
<organism evidence="1 2">
    <name type="scientific">Naumannella cuiyingiana</name>
    <dbReference type="NCBI Taxonomy" id="1347891"/>
    <lineage>
        <taxon>Bacteria</taxon>
        <taxon>Bacillati</taxon>
        <taxon>Actinomycetota</taxon>
        <taxon>Actinomycetes</taxon>
        <taxon>Propionibacteriales</taxon>
        <taxon>Propionibacteriaceae</taxon>
        <taxon>Naumannella</taxon>
    </lineage>
</organism>
<evidence type="ECO:0000313" key="1">
    <source>
        <dbReference type="EMBL" id="NYI69926.1"/>
    </source>
</evidence>
<proteinExistence type="predicted"/>
<sequence length="170" mass="18743">MLNRLAKPVRRDLAGHLGASPRVLAWGRVVDGRWCVALPDRLVWGGVPEGAGQWEQLAYHLIEHGGWNAELSELAWTRTDGRRGSLRLVDPGRLPEAFVDRVNATIVARERVPIEGTDDGVVISGRRDLTDPDAPLTWRASPMRGTKLSDPRVAAEVDAAIARVRAEYDI</sequence>
<keyword evidence="2" id="KW-1185">Reference proteome</keyword>
<dbReference type="RefSeq" id="WP_179443938.1">
    <property type="nucleotide sequence ID" value="NZ_JACBZS010000001.1"/>
</dbReference>
<accession>A0A7Z0D6Q5</accession>
<dbReference type="EMBL" id="JACBZS010000001">
    <property type="protein sequence ID" value="NYI69926.1"/>
    <property type="molecule type" value="Genomic_DNA"/>
</dbReference>
<reference evidence="1 2" key="1">
    <citation type="submission" date="2020-07" db="EMBL/GenBank/DDBJ databases">
        <title>Sequencing the genomes of 1000 actinobacteria strains.</title>
        <authorList>
            <person name="Klenk H.-P."/>
        </authorList>
    </citation>
    <scope>NUCLEOTIDE SEQUENCE [LARGE SCALE GENOMIC DNA]</scope>
    <source>
        <strain evidence="1 2">DSM 103164</strain>
    </source>
</reference>
<evidence type="ECO:0000313" key="2">
    <source>
        <dbReference type="Proteomes" id="UP000527616"/>
    </source>
</evidence>
<comment type="caution">
    <text evidence="1">The sequence shown here is derived from an EMBL/GenBank/DDBJ whole genome shotgun (WGS) entry which is preliminary data.</text>
</comment>
<gene>
    <name evidence="1" type="ORF">GGQ54_000486</name>
</gene>
<dbReference type="Proteomes" id="UP000527616">
    <property type="component" value="Unassembled WGS sequence"/>
</dbReference>